<dbReference type="SUPFAM" id="SSF53850">
    <property type="entry name" value="Periplasmic binding protein-like II"/>
    <property type="match status" value="1"/>
</dbReference>
<organism evidence="1 2">
    <name type="scientific">Actinoalloteichus caeruleus DSM 43889</name>
    <dbReference type="NCBI Taxonomy" id="1120930"/>
    <lineage>
        <taxon>Bacteria</taxon>
        <taxon>Bacillati</taxon>
        <taxon>Actinomycetota</taxon>
        <taxon>Actinomycetes</taxon>
        <taxon>Pseudonocardiales</taxon>
        <taxon>Pseudonocardiaceae</taxon>
        <taxon>Actinoalloteichus</taxon>
        <taxon>Actinoalloteichus cyanogriseus</taxon>
    </lineage>
</organism>
<protein>
    <submittedName>
        <fullName evidence="1">Multiple sugar transport system substrate-binding protein</fullName>
    </submittedName>
</protein>
<dbReference type="Proteomes" id="UP000791080">
    <property type="component" value="Unassembled WGS sequence"/>
</dbReference>
<keyword evidence="2" id="KW-1185">Reference proteome</keyword>
<accession>A0ABT1JMW5</accession>
<dbReference type="InterPro" id="IPR006059">
    <property type="entry name" value="SBP"/>
</dbReference>
<name>A0ABT1JMW5_ACTCY</name>
<dbReference type="EMBL" id="AUBJ02000001">
    <property type="protein sequence ID" value="MCP2333875.1"/>
    <property type="molecule type" value="Genomic_DNA"/>
</dbReference>
<dbReference type="Gene3D" id="3.40.190.10">
    <property type="entry name" value="Periplasmic binding protein-like II"/>
    <property type="match status" value="2"/>
</dbReference>
<sequence>MGVQGSSPWRRGLTVLSALTVLGAVGACGGTNDGGDGDVTIRFTWWGSDDRARLTEEAVALFEERNPGIDVVTSYSAFDGYFEKLATETAGGNPPDVIQMDYAYLREYADRGVLADLNEFGEDQLGTEEITPLLATSGEIDGALYALPMGQNTHTFAYDVERWTETGVDLPEPGWTWEDWFDASLELADATDGESVGLTDFGWSWETFQVWLRQQDKDLYTEDAELAFERADVVEYMELLDRFRSEGASTEGSVTAQIDGAVENSPVSRGLAFADFSWDSTVPSFFSVLGRPVALAPMPRIGERVGQFAKPAMLVSVAEGSEHKEAAAALVDFLLNDEDAGKIQGTTRGMPVNESVREAVGAELEGADEVVYEYEELLADELEETPPPPPPGNSTLKREWERLNQVVAFGQISIDEAADQFLNRAQQEL</sequence>
<dbReference type="InterPro" id="IPR050490">
    <property type="entry name" value="Bact_solute-bd_prot1"/>
</dbReference>
<reference evidence="1 2" key="2">
    <citation type="submission" date="2022-06" db="EMBL/GenBank/DDBJ databases">
        <title>Genomic Encyclopedia of Type Strains, Phase I: the one thousand microbial genomes (KMG-I) project.</title>
        <authorList>
            <person name="Kyrpides N."/>
        </authorList>
    </citation>
    <scope>NUCLEOTIDE SEQUENCE [LARGE SCALE GENOMIC DNA]</scope>
    <source>
        <strain evidence="1 2">DSM 43889</strain>
    </source>
</reference>
<reference evidence="1 2" key="1">
    <citation type="submission" date="2013-07" db="EMBL/GenBank/DDBJ databases">
        <authorList>
            <consortium name="DOE Joint Genome Institute"/>
            <person name="Reeve W."/>
            <person name="Huntemann M."/>
            <person name="Han J."/>
            <person name="Chen A."/>
            <person name="Kyrpides N."/>
            <person name="Mavromatis K."/>
            <person name="Markowitz V."/>
            <person name="Palaniappan K."/>
            <person name="Ivanova N."/>
            <person name="Schaumberg A."/>
            <person name="Pati A."/>
            <person name="Liolios K."/>
            <person name="Nordberg H.P."/>
            <person name="Cantor M.N."/>
            <person name="Hua S.X."/>
            <person name="Woyke T."/>
        </authorList>
    </citation>
    <scope>NUCLEOTIDE SEQUENCE [LARGE SCALE GENOMIC DNA]</scope>
    <source>
        <strain evidence="1 2">DSM 43889</strain>
    </source>
</reference>
<gene>
    <name evidence="1" type="ORF">G443_004145</name>
</gene>
<dbReference type="PANTHER" id="PTHR43649">
    <property type="entry name" value="ARABINOSE-BINDING PROTEIN-RELATED"/>
    <property type="match status" value="1"/>
</dbReference>
<dbReference type="Pfam" id="PF01547">
    <property type="entry name" value="SBP_bac_1"/>
    <property type="match status" value="1"/>
</dbReference>
<dbReference type="PANTHER" id="PTHR43649:SF12">
    <property type="entry name" value="DIACETYLCHITOBIOSE BINDING PROTEIN DASA"/>
    <property type="match status" value="1"/>
</dbReference>
<keyword evidence="1" id="KW-0813">Transport</keyword>
<evidence type="ECO:0000313" key="1">
    <source>
        <dbReference type="EMBL" id="MCP2333875.1"/>
    </source>
</evidence>
<comment type="caution">
    <text evidence="1">The sequence shown here is derived from an EMBL/GenBank/DDBJ whole genome shotgun (WGS) entry which is preliminary data.</text>
</comment>
<proteinExistence type="predicted"/>
<keyword evidence="1" id="KW-0762">Sugar transport</keyword>
<evidence type="ECO:0000313" key="2">
    <source>
        <dbReference type="Proteomes" id="UP000791080"/>
    </source>
</evidence>